<dbReference type="GeneID" id="97424186"/>
<gene>
    <name evidence="1" type="ORF">J2X12_002901</name>
</gene>
<dbReference type="EMBL" id="JAVDWN010000010">
    <property type="protein sequence ID" value="MDR7164863.1"/>
    <property type="molecule type" value="Genomic_DNA"/>
</dbReference>
<proteinExistence type="predicted"/>
<evidence type="ECO:0000313" key="2">
    <source>
        <dbReference type="Proteomes" id="UP001262032"/>
    </source>
</evidence>
<sequence>MANYPFDMQLAVDPYNTSNVVANGQVFIYDPADVNNASPLVLTDPNGLPLTNPLMSNSNGFIPAFIATSPQVKWVGAGFVGYFASFEGLRDVALEAVAKLDGLAVGTVETVDALEGASATVTGTDAKQLNLKIPRGLQGAPGAAGLSNIALDDDGTPYFVAGSNAVQILADTDGAPYFV</sequence>
<dbReference type="AlphaFoldDB" id="A0AAW8NB70"/>
<organism evidence="1 2">
    <name type="scientific">Pseudarthrobacter oxydans</name>
    <name type="common">Arthrobacter oxydans</name>
    <dbReference type="NCBI Taxonomy" id="1671"/>
    <lineage>
        <taxon>Bacteria</taxon>
        <taxon>Bacillati</taxon>
        <taxon>Actinomycetota</taxon>
        <taxon>Actinomycetes</taxon>
        <taxon>Micrococcales</taxon>
        <taxon>Micrococcaceae</taxon>
        <taxon>Pseudarthrobacter</taxon>
    </lineage>
</organism>
<protein>
    <submittedName>
        <fullName evidence="1">Uncharacterized protein</fullName>
    </submittedName>
</protein>
<reference evidence="1" key="1">
    <citation type="submission" date="2023-07" db="EMBL/GenBank/DDBJ databases">
        <title>Sorghum-associated microbial communities from plants grown in Nebraska, USA.</title>
        <authorList>
            <person name="Schachtman D."/>
        </authorList>
    </citation>
    <scope>NUCLEOTIDE SEQUENCE</scope>
    <source>
        <strain evidence="1">BE261</strain>
    </source>
</reference>
<name>A0AAW8NB70_PSEOX</name>
<dbReference type="RefSeq" id="WP_310114071.1">
    <property type="nucleotide sequence ID" value="NZ_JAVDTN010000017.1"/>
</dbReference>
<accession>A0AAW8NB70</accession>
<dbReference type="Proteomes" id="UP001262032">
    <property type="component" value="Unassembled WGS sequence"/>
</dbReference>
<evidence type="ECO:0000313" key="1">
    <source>
        <dbReference type="EMBL" id="MDR7164863.1"/>
    </source>
</evidence>
<comment type="caution">
    <text evidence="1">The sequence shown here is derived from an EMBL/GenBank/DDBJ whole genome shotgun (WGS) entry which is preliminary data.</text>
</comment>